<dbReference type="InterPro" id="IPR015943">
    <property type="entry name" value="WD40/YVTN_repeat-like_dom_sf"/>
</dbReference>
<keyword evidence="2" id="KW-0677">Repeat</keyword>
<evidence type="ECO:0000259" key="5">
    <source>
        <dbReference type="PROSITE" id="PS50181"/>
    </source>
</evidence>
<evidence type="ECO:0000313" key="7">
    <source>
        <dbReference type="WBParaSite" id="ACRNAN_Path_1111.g4286.t1"/>
    </source>
</evidence>
<dbReference type="SMART" id="SM00256">
    <property type="entry name" value="FBOX"/>
    <property type="match status" value="1"/>
</dbReference>
<dbReference type="Gene3D" id="2.130.10.10">
    <property type="entry name" value="YVTN repeat-like/Quinoprotein amine dehydrogenase"/>
    <property type="match status" value="1"/>
</dbReference>
<protein>
    <submittedName>
        <fullName evidence="7">F-box domain-containing protein</fullName>
    </submittedName>
</protein>
<evidence type="ECO:0000256" key="2">
    <source>
        <dbReference type="ARBA" id="ARBA00022737"/>
    </source>
</evidence>
<dbReference type="InterPro" id="IPR001810">
    <property type="entry name" value="F-box_dom"/>
</dbReference>
<dbReference type="PANTHER" id="PTHR44436:SF1">
    <property type="entry name" value="F-BOX_WD REPEAT-CONTAINING PROTEIN 2"/>
    <property type="match status" value="1"/>
</dbReference>
<dbReference type="PROSITE" id="PS50294">
    <property type="entry name" value="WD_REPEATS_REGION"/>
    <property type="match status" value="1"/>
</dbReference>
<dbReference type="InterPro" id="IPR001680">
    <property type="entry name" value="WD40_rpt"/>
</dbReference>
<proteinExistence type="predicted"/>
<dbReference type="Proteomes" id="UP000887540">
    <property type="component" value="Unplaced"/>
</dbReference>
<evidence type="ECO:0000256" key="1">
    <source>
        <dbReference type="ARBA" id="ARBA00022574"/>
    </source>
</evidence>
<dbReference type="Pfam" id="PF12937">
    <property type="entry name" value="F-box-like"/>
    <property type="match status" value="1"/>
</dbReference>
<sequence length="429" mass="48602">MEDMQNDSVDISFNSSELSCLRLETPKSSQEDLANSHKRKSSSTADSHDYKRKFTSVTLSPIDDDIFDIPQEEESIASSSEDTSPISLHRETSVKLNEWLDTFKVMSSSQQYDALNELISTCSLPHIRFMRAVIEPLLRRDFISLLPKEISLYILSFLSPSDLSNAAQICHYWKKLAEDTKLWKQKCQNLGLKEMFPPSFRRYGGWESSPLPTVVMDLSTESTSIAKLNKAPLPNSCYCRCKYKALYLRHTRVMSNWKNRRFTATCQLRGHDEHCLHKMVKLFAQEQRTELFVFGVLIRVNYFIVYMVTRAQCDAWLCTKIFGHTSLTSGMQLLDNILVSANADSTIKVWDISTGHCIHTLDGHDSAVTSLQFIHGSFICDLVKLPSSGAGGCVWRLKATPTMLVCAVGSRYGTEDTKLILLECDAPYP</sequence>
<dbReference type="PROSITE" id="PS50082">
    <property type="entry name" value="WD_REPEATS_2"/>
    <property type="match status" value="1"/>
</dbReference>
<accession>A0A914BVR0</accession>
<evidence type="ECO:0000313" key="6">
    <source>
        <dbReference type="Proteomes" id="UP000887540"/>
    </source>
</evidence>
<dbReference type="AlphaFoldDB" id="A0A914BVR0"/>
<dbReference type="SUPFAM" id="SSF81383">
    <property type="entry name" value="F-box domain"/>
    <property type="match status" value="1"/>
</dbReference>
<organism evidence="6 7">
    <name type="scientific">Acrobeloides nanus</name>
    <dbReference type="NCBI Taxonomy" id="290746"/>
    <lineage>
        <taxon>Eukaryota</taxon>
        <taxon>Metazoa</taxon>
        <taxon>Ecdysozoa</taxon>
        <taxon>Nematoda</taxon>
        <taxon>Chromadorea</taxon>
        <taxon>Rhabditida</taxon>
        <taxon>Tylenchina</taxon>
        <taxon>Cephalobomorpha</taxon>
        <taxon>Cephaloboidea</taxon>
        <taxon>Cephalobidae</taxon>
        <taxon>Acrobeloides</taxon>
    </lineage>
</organism>
<feature type="repeat" description="WD" evidence="3">
    <location>
        <begin position="321"/>
        <end position="360"/>
    </location>
</feature>
<feature type="region of interest" description="Disordered" evidence="4">
    <location>
        <begin position="24"/>
        <end position="49"/>
    </location>
</feature>
<dbReference type="InterPro" id="IPR042627">
    <property type="entry name" value="FBXW2"/>
</dbReference>
<keyword evidence="6" id="KW-1185">Reference proteome</keyword>
<dbReference type="PROSITE" id="PS00678">
    <property type="entry name" value="WD_REPEATS_1"/>
    <property type="match status" value="1"/>
</dbReference>
<evidence type="ECO:0000256" key="3">
    <source>
        <dbReference type="PROSITE-ProRule" id="PRU00221"/>
    </source>
</evidence>
<name>A0A914BVR0_9BILA</name>
<reference evidence="7" key="1">
    <citation type="submission" date="2022-11" db="UniProtKB">
        <authorList>
            <consortium name="WormBaseParasite"/>
        </authorList>
    </citation>
    <scope>IDENTIFICATION</scope>
</reference>
<dbReference type="PROSITE" id="PS50181">
    <property type="entry name" value="FBOX"/>
    <property type="match status" value="1"/>
</dbReference>
<dbReference type="WBParaSite" id="ACRNAN_Path_1111.g4286.t1">
    <property type="protein sequence ID" value="ACRNAN_Path_1111.g4286.t1"/>
    <property type="gene ID" value="ACRNAN_Path_1111.g4286"/>
</dbReference>
<feature type="domain" description="F-box" evidence="5">
    <location>
        <begin position="140"/>
        <end position="186"/>
    </location>
</feature>
<dbReference type="PANTHER" id="PTHR44436">
    <property type="entry name" value="F-BOX/WD REPEAT-CONTAINING PROTEIN 2"/>
    <property type="match status" value="1"/>
</dbReference>
<dbReference type="InterPro" id="IPR019775">
    <property type="entry name" value="WD40_repeat_CS"/>
</dbReference>
<evidence type="ECO:0000256" key="4">
    <source>
        <dbReference type="SAM" id="MobiDB-lite"/>
    </source>
</evidence>
<dbReference type="SUPFAM" id="SSF50978">
    <property type="entry name" value="WD40 repeat-like"/>
    <property type="match status" value="1"/>
</dbReference>
<dbReference type="InterPro" id="IPR036322">
    <property type="entry name" value="WD40_repeat_dom_sf"/>
</dbReference>
<dbReference type="InterPro" id="IPR036047">
    <property type="entry name" value="F-box-like_dom_sf"/>
</dbReference>
<keyword evidence="1 3" id="KW-0853">WD repeat</keyword>
<dbReference type="Gene3D" id="1.20.1280.50">
    <property type="match status" value="1"/>
</dbReference>